<dbReference type="PANTHER" id="PTHR28630">
    <property type="match status" value="1"/>
</dbReference>
<evidence type="ECO:0000256" key="1">
    <source>
        <dbReference type="ARBA" id="ARBA00004496"/>
    </source>
</evidence>
<evidence type="ECO:0000256" key="2">
    <source>
        <dbReference type="ARBA" id="ARBA00022490"/>
    </source>
</evidence>
<name>A0A2I0AJU3_9ASPA</name>
<keyword evidence="2" id="KW-0963">Cytoplasm</keyword>
<evidence type="ECO:0000313" key="9">
    <source>
        <dbReference type="Proteomes" id="UP000236161"/>
    </source>
</evidence>
<comment type="subcellular location">
    <subcellularLocation>
        <location evidence="1">Cytoplasm</location>
    </subcellularLocation>
</comment>
<dbReference type="Proteomes" id="UP000236161">
    <property type="component" value="Unassembled WGS sequence"/>
</dbReference>
<dbReference type="Pfam" id="PF13911">
    <property type="entry name" value="AhpC-TSA_2"/>
    <property type="match status" value="1"/>
</dbReference>
<dbReference type="STRING" id="1088818.A0A2I0AJU3"/>
<dbReference type="AlphaFoldDB" id="A0A2I0AJU3"/>
<evidence type="ECO:0000256" key="5">
    <source>
        <dbReference type="ARBA" id="ARBA00023849"/>
    </source>
</evidence>
<dbReference type="PANTHER" id="PTHR28630:SF31">
    <property type="entry name" value="PEROXIREDOXIN-LIKE 2A"/>
    <property type="match status" value="1"/>
</dbReference>
<reference evidence="8 9" key="1">
    <citation type="journal article" date="2017" name="Nature">
        <title>The Apostasia genome and the evolution of orchids.</title>
        <authorList>
            <person name="Zhang G.Q."/>
            <person name="Liu K.W."/>
            <person name="Li Z."/>
            <person name="Lohaus R."/>
            <person name="Hsiao Y.Y."/>
            <person name="Niu S.C."/>
            <person name="Wang J.Y."/>
            <person name="Lin Y.C."/>
            <person name="Xu Q."/>
            <person name="Chen L.J."/>
            <person name="Yoshida K."/>
            <person name="Fujiwara S."/>
            <person name="Wang Z.W."/>
            <person name="Zhang Y.Q."/>
            <person name="Mitsuda N."/>
            <person name="Wang M."/>
            <person name="Liu G.H."/>
            <person name="Pecoraro L."/>
            <person name="Huang H.X."/>
            <person name="Xiao X.J."/>
            <person name="Lin M."/>
            <person name="Wu X.Y."/>
            <person name="Wu W.L."/>
            <person name="Chen Y.Y."/>
            <person name="Chang S.B."/>
            <person name="Sakamoto S."/>
            <person name="Ohme-Takagi M."/>
            <person name="Yagi M."/>
            <person name="Zeng S.J."/>
            <person name="Shen C.Y."/>
            <person name="Yeh C.M."/>
            <person name="Luo Y.B."/>
            <person name="Tsai W.C."/>
            <person name="Van de Peer Y."/>
            <person name="Liu Z.J."/>
        </authorList>
    </citation>
    <scope>NUCLEOTIDE SEQUENCE [LARGE SCALE GENOMIC DNA]</scope>
    <source>
        <strain evidence="9">cv. Shenzhen</strain>
        <tissue evidence="8">Stem</tissue>
    </source>
</reference>
<protein>
    <recommendedName>
        <fullName evidence="5">Peroxiredoxin-like 2A</fullName>
    </recommendedName>
    <alternativeName>
        <fullName evidence="7">Peroxiredoxin-like 2 activated in M-CSF stimulated monocytes</fullName>
    </alternativeName>
    <alternativeName>
        <fullName evidence="6">Redox-regulatory protein FAM213A</fullName>
    </alternativeName>
</protein>
<organism evidence="8 9">
    <name type="scientific">Apostasia shenzhenica</name>
    <dbReference type="NCBI Taxonomy" id="1088818"/>
    <lineage>
        <taxon>Eukaryota</taxon>
        <taxon>Viridiplantae</taxon>
        <taxon>Streptophyta</taxon>
        <taxon>Embryophyta</taxon>
        <taxon>Tracheophyta</taxon>
        <taxon>Spermatophyta</taxon>
        <taxon>Magnoliopsida</taxon>
        <taxon>Liliopsida</taxon>
        <taxon>Asparagales</taxon>
        <taxon>Orchidaceae</taxon>
        <taxon>Apostasioideae</taxon>
        <taxon>Apostasia</taxon>
    </lineage>
</organism>
<evidence type="ECO:0000256" key="3">
    <source>
        <dbReference type="ARBA" id="ARBA00023284"/>
    </source>
</evidence>
<comment type="similarity">
    <text evidence="4">Belongs to the peroxiredoxin-like PRXL2 family. PRXL2A subfamily.</text>
</comment>
<keyword evidence="3" id="KW-0676">Redox-active center</keyword>
<accession>A0A2I0AJU3</accession>
<proteinExistence type="inferred from homology"/>
<evidence type="ECO:0000256" key="4">
    <source>
        <dbReference type="ARBA" id="ARBA00023787"/>
    </source>
</evidence>
<dbReference type="GO" id="GO:0005737">
    <property type="term" value="C:cytoplasm"/>
    <property type="evidence" value="ECO:0007669"/>
    <property type="project" value="UniProtKB-SubCell"/>
</dbReference>
<evidence type="ECO:0000313" key="8">
    <source>
        <dbReference type="EMBL" id="PKA55833.1"/>
    </source>
</evidence>
<evidence type="ECO:0000256" key="6">
    <source>
        <dbReference type="ARBA" id="ARBA00032058"/>
    </source>
</evidence>
<dbReference type="EMBL" id="KZ451977">
    <property type="protein sequence ID" value="PKA55833.1"/>
    <property type="molecule type" value="Genomic_DNA"/>
</dbReference>
<gene>
    <name evidence="8" type="ORF">AXF42_Ash018740</name>
</gene>
<keyword evidence="9" id="KW-1185">Reference proteome</keyword>
<sequence length="518" mass="58556">MIVFRVLQSNPHYTDFLRYGLIRSWCFFHLPCSETLFFSPKVRKQKTFFLLPPFLFSLTPQISPSFRALRGRRMASFAMEEFVGEGVLKGLIPKFVAAGWDDVPTLKMMINSENMDLLKLNPQQKNALELRSHLHDRSLMLYADRLEASRASLPELLGMNTVALSSQFSMKRGHVARFINKEIGCRMPSSCSYLPPSGKSLLYCTTDGCNGSCRKDNLHRIKSHLKLNPEYDGSISKAVMDLKVNEGHVFKGIVAAKSTEPRLCGCIKPPPIVDDVVPFSVLGNIPVQKLTPEYKVGVEHFLAAKAPAMKASELWVEKPTVLLCIRRPGCIMCRAEAHQLYSRKPMFDALGFQLIAVLHEQLESEVKEFWPRYWGGTMVVDSTMGFFRALGGGKLLKENFFTGFLLNPQAMANFKQAKATGFEYNFKGEGEIKGGVIVVRRGREGVAYQFIERNFGDWAPIAEVVEICSLIHEKNFQQIIEEPQSFNTTSKTNIAFLLWITEKSKLRKHSSPVRHCTP</sequence>
<evidence type="ECO:0000256" key="7">
    <source>
        <dbReference type="ARBA" id="ARBA00032129"/>
    </source>
</evidence>
<dbReference type="OrthoDB" id="40334at2759"/>
<dbReference type="InterPro" id="IPR032801">
    <property type="entry name" value="PXL2A/B/C"/>
</dbReference>